<dbReference type="RefSeq" id="WP_012828295.1">
    <property type="nucleotide sequence ID" value="NC_013440.1"/>
</dbReference>
<dbReference type="Proteomes" id="UP000001880">
    <property type="component" value="Chromosome"/>
</dbReference>
<name>D0LSJ6_HALO1</name>
<evidence type="ECO:0000313" key="1">
    <source>
        <dbReference type="EMBL" id="ACY15695.1"/>
    </source>
</evidence>
<dbReference type="PANTHER" id="PTHR21015:SF22">
    <property type="entry name" value="GLYCOSYLTRANSFERASE"/>
    <property type="match status" value="1"/>
</dbReference>
<dbReference type="SUPFAM" id="SSF53756">
    <property type="entry name" value="UDP-Glycosyltransferase/glycogen phosphorylase"/>
    <property type="match status" value="1"/>
</dbReference>
<dbReference type="Pfam" id="PF13528">
    <property type="entry name" value="Glyco_trans_1_3"/>
    <property type="match status" value="1"/>
</dbReference>
<dbReference type="EMBL" id="CP001804">
    <property type="protein sequence ID" value="ACY15695.1"/>
    <property type="molecule type" value="Genomic_DNA"/>
</dbReference>
<dbReference type="Gene3D" id="3.40.50.2000">
    <property type="entry name" value="Glycogen Phosphorylase B"/>
    <property type="match status" value="2"/>
</dbReference>
<dbReference type="PANTHER" id="PTHR21015">
    <property type="entry name" value="UDP-N-ACETYLGLUCOSAMINE--N-ACETYLMURAMYL-(PENTAPEPTIDE) PYROPHOSPHORYL-UNDECAPRENOL N-ACETYLGLUCOSAMINE TRANSFERASE 1"/>
    <property type="match status" value="1"/>
</dbReference>
<dbReference type="OrthoDB" id="9793805at2"/>
<evidence type="ECO:0008006" key="3">
    <source>
        <dbReference type="Google" id="ProtNLM"/>
    </source>
</evidence>
<gene>
    <name evidence="1" type="ordered locus">Hoch_3193</name>
</gene>
<dbReference type="HOGENOM" id="CLU_823278_0_0_7"/>
<dbReference type="STRING" id="502025.Hoch_3193"/>
<dbReference type="AlphaFoldDB" id="D0LSJ6"/>
<sequence>MAGAIRIHYYVHGRGRGHATRAQAVIARLREAGCRVSVFAGRDAEAVLRAPGVADEVHAVRSLLPGDGVRAAGLVPRRVAQAVAALRRAPADVVVSDGDLPGLLAAQLCRVPAVAVGHGLVFSHCQRPAELPRQAWQREARKARLSSLGSSRQVAVNFVPLQARGATTVVARPLLRPGLGPRDQDAAREGEVLCYFRDDNGAEAVRALLAAGARVQLFGRRDPGIAGARFVPLDPERFAEALPRARAVVSSAGSQLIAECVALGVPQFALYRADDDEQALNVAMLRHAGVGDGCDFGSLTAEQIERFLRHPPAPRQRADWPAPEVASAVWEQVRQLT</sequence>
<accession>D0LSJ6</accession>
<organism evidence="1 2">
    <name type="scientific">Haliangium ochraceum (strain DSM 14365 / JCM 11303 / SMP-2)</name>
    <dbReference type="NCBI Taxonomy" id="502025"/>
    <lineage>
        <taxon>Bacteria</taxon>
        <taxon>Pseudomonadati</taxon>
        <taxon>Myxococcota</taxon>
        <taxon>Polyangia</taxon>
        <taxon>Haliangiales</taxon>
        <taxon>Kofleriaceae</taxon>
        <taxon>Haliangium</taxon>
    </lineage>
</organism>
<reference evidence="1 2" key="1">
    <citation type="journal article" date="2010" name="Stand. Genomic Sci.">
        <title>Complete genome sequence of Haliangium ochraceum type strain (SMP-2).</title>
        <authorList>
            <consortium name="US DOE Joint Genome Institute (JGI-PGF)"/>
            <person name="Ivanova N."/>
            <person name="Daum C."/>
            <person name="Lang E."/>
            <person name="Abt B."/>
            <person name="Kopitz M."/>
            <person name="Saunders E."/>
            <person name="Lapidus A."/>
            <person name="Lucas S."/>
            <person name="Glavina Del Rio T."/>
            <person name="Nolan M."/>
            <person name="Tice H."/>
            <person name="Copeland A."/>
            <person name="Cheng J.F."/>
            <person name="Chen F."/>
            <person name="Bruce D."/>
            <person name="Goodwin L."/>
            <person name="Pitluck S."/>
            <person name="Mavromatis K."/>
            <person name="Pati A."/>
            <person name="Mikhailova N."/>
            <person name="Chen A."/>
            <person name="Palaniappan K."/>
            <person name="Land M."/>
            <person name="Hauser L."/>
            <person name="Chang Y.J."/>
            <person name="Jeffries C.D."/>
            <person name="Detter J.C."/>
            <person name="Brettin T."/>
            <person name="Rohde M."/>
            <person name="Goker M."/>
            <person name="Bristow J."/>
            <person name="Markowitz V."/>
            <person name="Eisen J.A."/>
            <person name="Hugenholtz P."/>
            <person name="Kyrpides N.C."/>
            <person name="Klenk H.P."/>
        </authorList>
    </citation>
    <scope>NUCLEOTIDE SEQUENCE [LARGE SCALE GENOMIC DNA]</scope>
    <source>
        <strain evidence="2">DSM 14365 / CIP 107738 / JCM 11303 / AJ 13395 / SMP-2</strain>
    </source>
</reference>
<proteinExistence type="predicted"/>
<keyword evidence="2" id="KW-1185">Reference proteome</keyword>
<evidence type="ECO:0000313" key="2">
    <source>
        <dbReference type="Proteomes" id="UP000001880"/>
    </source>
</evidence>
<protein>
    <recommendedName>
        <fullName evidence="3">Glycosyltransferase</fullName>
    </recommendedName>
</protein>
<dbReference type="KEGG" id="hoh:Hoch_3193"/>
<dbReference type="eggNOG" id="COG0707">
    <property type="taxonomic scope" value="Bacteria"/>
</dbReference>
<dbReference type="GO" id="GO:0016757">
    <property type="term" value="F:glycosyltransferase activity"/>
    <property type="evidence" value="ECO:0007669"/>
    <property type="project" value="TreeGrafter"/>
</dbReference>